<protein>
    <submittedName>
        <fullName evidence="1">Uncharacterized protein</fullName>
    </submittedName>
</protein>
<reference evidence="1" key="1">
    <citation type="submission" date="2018-05" db="EMBL/GenBank/DDBJ databases">
        <authorList>
            <person name="Lanie J.A."/>
            <person name="Ng W.-L."/>
            <person name="Kazmierczak K.M."/>
            <person name="Andrzejewski T.M."/>
            <person name="Davidsen T.M."/>
            <person name="Wayne K.J."/>
            <person name="Tettelin H."/>
            <person name="Glass J.I."/>
            <person name="Rusch D."/>
            <person name="Podicherti R."/>
            <person name="Tsui H.-C.T."/>
            <person name="Winkler M.E."/>
        </authorList>
    </citation>
    <scope>NUCLEOTIDE SEQUENCE</scope>
</reference>
<name>A0A382US41_9ZZZZ</name>
<dbReference type="AlphaFoldDB" id="A0A382US41"/>
<dbReference type="EMBL" id="UINC01146375">
    <property type="protein sequence ID" value="SVD37066.1"/>
    <property type="molecule type" value="Genomic_DNA"/>
</dbReference>
<feature type="non-terminal residue" evidence="1">
    <location>
        <position position="32"/>
    </location>
</feature>
<sequence>MAAGGLSVIFLGVLNRIMRVELGMDLLLVSFL</sequence>
<evidence type="ECO:0000313" key="1">
    <source>
        <dbReference type="EMBL" id="SVD37066.1"/>
    </source>
</evidence>
<gene>
    <name evidence="1" type="ORF">METZ01_LOCUS389920</name>
</gene>
<organism evidence="1">
    <name type="scientific">marine metagenome</name>
    <dbReference type="NCBI Taxonomy" id="408172"/>
    <lineage>
        <taxon>unclassified sequences</taxon>
        <taxon>metagenomes</taxon>
        <taxon>ecological metagenomes</taxon>
    </lineage>
</organism>
<accession>A0A382US41</accession>
<proteinExistence type="predicted"/>